<evidence type="ECO:0000313" key="3">
    <source>
        <dbReference type="Proteomes" id="UP000698028"/>
    </source>
</evidence>
<keyword evidence="3" id="KW-1185">Reference proteome</keyword>
<sequence length="180" mass="20188">MFARTERLLLRPGFPEDAPQLARAIGDERIARNVARMPWPYCLSDAERFLEKFEDARNTTFLIFERTDAAPKLVGGCGFDHRLDGSLQFGYWITPAKWGRGFATEAGRATLDIARTLRVKRLQAGHFIDNPASGRVLEKLGFRPTGRTVPCFSLGRGRESQTRMFALDLVEEETPSAIAA</sequence>
<evidence type="ECO:0000259" key="1">
    <source>
        <dbReference type="PROSITE" id="PS51186"/>
    </source>
</evidence>
<dbReference type="Pfam" id="PF13302">
    <property type="entry name" value="Acetyltransf_3"/>
    <property type="match status" value="1"/>
</dbReference>
<feature type="domain" description="N-acetyltransferase" evidence="1">
    <location>
        <begin position="8"/>
        <end position="170"/>
    </location>
</feature>
<dbReference type="InterPro" id="IPR051531">
    <property type="entry name" value="N-acetyltransferase"/>
</dbReference>
<comment type="caution">
    <text evidence="2">The sequence shown here is derived from an EMBL/GenBank/DDBJ whole genome shotgun (WGS) entry which is preliminary data.</text>
</comment>
<dbReference type="RefSeq" id="WP_218633592.1">
    <property type="nucleotide sequence ID" value="NZ_JAHVAH010000001.1"/>
</dbReference>
<dbReference type="Proteomes" id="UP000698028">
    <property type="component" value="Unassembled WGS sequence"/>
</dbReference>
<dbReference type="PROSITE" id="PS51186">
    <property type="entry name" value="GNAT"/>
    <property type="match status" value="1"/>
</dbReference>
<evidence type="ECO:0000313" key="2">
    <source>
        <dbReference type="EMBL" id="MBW0145704.1"/>
    </source>
</evidence>
<dbReference type="PANTHER" id="PTHR43792">
    <property type="entry name" value="GNAT FAMILY, PUTATIVE (AFU_ORTHOLOGUE AFUA_3G00765)-RELATED-RELATED"/>
    <property type="match status" value="1"/>
</dbReference>
<gene>
    <name evidence="2" type="ORF">KTQ36_10425</name>
</gene>
<accession>A0ABS6V861</accession>
<dbReference type="InterPro" id="IPR000182">
    <property type="entry name" value="GNAT_dom"/>
</dbReference>
<name>A0ABS6V861_9SPHN</name>
<dbReference type="EMBL" id="JAHVAH010000001">
    <property type="protein sequence ID" value="MBW0145704.1"/>
    <property type="molecule type" value="Genomic_DNA"/>
</dbReference>
<proteinExistence type="predicted"/>
<protein>
    <submittedName>
        <fullName evidence="2">GNAT family N-acetyltransferase</fullName>
    </submittedName>
</protein>
<organism evidence="2 3">
    <name type="scientific">Sphingomicrobium clamense</name>
    <dbReference type="NCBI Taxonomy" id="2851013"/>
    <lineage>
        <taxon>Bacteria</taxon>
        <taxon>Pseudomonadati</taxon>
        <taxon>Pseudomonadota</taxon>
        <taxon>Alphaproteobacteria</taxon>
        <taxon>Sphingomonadales</taxon>
        <taxon>Sphingomonadaceae</taxon>
        <taxon>Sphingomicrobium</taxon>
    </lineage>
</organism>
<reference evidence="2 3" key="1">
    <citation type="submission" date="2021-07" db="EMBL/GenBank/DDBJ databases">
        <title>The draft genome sequence of Sphingomicrobium sp. B8.</title>
        <authorList>
            <person name="Mu L."/>
        </authorList>
    </citation>
    <scope>NUCLEOTIDE SEQUENCE [LARGE SCALE GENOMIC DNA]</scope>
    <source>
        <strain evidence="2 3">B8</strain>
    </source>
</reference>